<accession>A0ABT8G467</accession>
<evidence type="ECO:0000313" key="1">
    <source>
        <dbReference type="EMBL" id="MDN4473918.1"/>
    </source>
</evidence>
<evidence type="ECO:0000313" key="2">
    <source>
        <dbReference type="Proteomes" id="UP001172738"/>
    </source>
</evidence>
<dbReference type="RefSeq" id="WP_301129894.1">
    <property type="nucleotide sequence ID" value="NZ_JAUHPV010000009.1"/>
</dbReference>
<dbReference type="Proteomes" id="UP001172738">
    <property type="component" value="Unassembled WGS sequence"/>
</dbReference>
<gene>
    <name evidence="1" type="ORF">QQX04_13030</name>
</gene>
<organism evidence="1 2">
    <name type="scientific">Demequina zhanjiangensis</name>
    <dbReference type="NCBI Taxonomy" id="3051659"/>
    <lineage>
        <taxon>Bacteria</taxon>
        <taxon>Bacillati</taxon>
        <taxon>Actinomycetota</taxon>
        <taxon>Actinomycetes</taxon>
        <taxon>Micrococcales</taxon>
        <taxon>Demequinaceae</taxon>
        <taxon>Demequina</taxon>
    </lineage>
</organism>
<protein>
    <recommendedName>
        <fullName evidence="3">FlgN protein</fullName>
    </recommendedName>
</protein>
<keyword evidence="2" id="KW-1185">Reference proteome</keyword>
<reference evidence="1" key="1">
    <citation type="submission" date="2023-06" db="EMBL/GenBank/DDBJ databases">
        <title>SYSU T00b26.</title>
        <authorList>
            <person name="Gao L."/>
            <person name="Fang B.-Z."/>
            <person name="Li W.-J."/>
        </authorList>
    </citation>
    <scope>NUCLEOTIDE SEQUENCE</scope>
    <source>
        <strain evidence="1">SYSU T00b26</strain>
    </source>
</reference>
<evidence type="ECO:0008006" key="3">
    <source>
        <dbReference type="Google" id="ProtNLM"/>
    </source>
</evidence>
<proteinExistence type="predicted"/>
<sequence length="135" mass="15292">MSTMASAERIAELRQRRRDIRREVARVRWWRRLVAARRELSIAALARPGGVEQLDLDDLWEALAADAPSSRELADAVWPERGAVAPGSIEELDNLDARLESYEARVAKNLETVTALMVKAMGEAHRRDVAERRYA</sequence>
<comment type="caution">
    <text evidence="1">The sequence shown here is derived from an EMBL/GenBank/DDBJ whole genome shotgun (WGS) entry which is preliminary data.</text>
</comment>
<name>A0ABT8G467_9MICO</name>
<dbReference type="EMBL" id="JAUHPV010000009">
    <property type="protein sequence ID" value="MDN4473918.1"/>
    <property type="molecule type" value="Genomic_DNA"/>
</dbReference>